<dbReference type="InterPro" id="IPR042183">
    <property type="entry name" value="MmgE/PrpD_sf_1"/>
</dbReference>
<dbReference type="InterPro" id="IPR045337">
    <property type="entry name" value="MmgE_PrpD_C"/>
</dbReference>
<dbReference type="Gene3D" id="3.30.1330.120">
    <property type="entry name" value="2-methylcitrate dehydratase PrpD"/>
    <property type="match status" value="1"/>
</dbReference>
<dbReference type="Pfam" id="PF19305">
    <property type="entry name" value="MmgE_PrpD_C"/>
    <property type="match status" value="1"/>
</dbReference>
<evidence type="ECO:0000256" key="1">
    <source>
        <dbReference type="ARBA" id="ARBA00006174"/>
    </source>
</evidence>
<accession>A0ABV3SP92</accession>
<dbReference type="SUPFAM" id="SSF103378">
    <property type="entry name" value="2-methylcitrate dehydratase PrpD"/>
    <property type="match status" value="1"/>
</dbReference>
<dbReference type="PANTHER" id="PTHR16943:SF8">
    <property type="entry name" value="2-METHYLCITRATE DEHYDRATASE"/>
    <property type="match status" value="1"/>
</dbReference>
<evidence type="ECO:0000313" key="4">
    <source>
        <dbReference type="EMBL" id="MEX0408622.1"/>
    </source>
</evidence>
<feature type="domain" description="MmgE/PrpD C-terminal" evidence="3">
    <location>
        <begin position="280"/>
        <end position="432"/>
    </location>
</feature>
<reference evidence="4 5" key="1">
    <citation type="submission" date="2024-05" db="EMBL/GenBank/DDBJ databases">
        <authorList>
            <person name="Jiang F."/>
        </authorList>
    </citation>
    <scope>NUCLEOTIDE SEQUENCE [LARGE SCALE GENOMIC DNA]</scope>
    <source>
        <strain evidence="4 5">LZ166</strain>
    </source>
</reference>
<evidence type="ECO:0000259" key="3">
    <source>
        <dbReference type="Pfam" id="PF19305"/>
    </source>
</evidence>
<dbReference type="Pfam" id="PF03972">
    <property type="entry name" value="MmgE_PrpD_N"/>
    <property type="match status" value="1"/>
</dbReference>
<sequence length="462" mass="49104">MLSGTETSRKRSAEHGTAELAEFASTLTIRDIPEHVVERCLDLFVDWAGSALSGARHRAILAIDDFAKEMGRENGRSEVLISGRTTSPLFAAMVNAAASHVSEQDDVHNGSVFHPGAVVFPAALAVAQNIGASGRDFLTACVAGYETGIRAGEYLGLPHYKIFHTTGTAGTLAAAAAAGRLLGLGSEQMLNAFGSAGTQAAGVWEFLRDAADSKQLHTGKAAANGLTAASLAARGFTGARRILEGEQGMGAGMSQNCDPAKITAGLGARWALAETSFKFHASCRHTHPAADALLKIVQEHDLRAEDIEHVTAHVHQAAIDVLGSVVRPATVHQAKFSMPATLGLIAVHRRAGLDEFDTVLKDEVVREFMRRVNMVFDPEVEHNYPATWMGKVSVTTKGGTVLTDRIEEPKGDPGNTLTRGEIEKKARTLAEYGGALDGGGWTRVSRKLWSIASLEEIGSLLR</sequence>
<comment type="similarity">
    <text evidence="1">Belongs to the PrpD family.</text>
</comment>
<keyword evidence="5" id="KW-1185">Reference proteome</keyword>
<dbReference type="PANTHER" id="PTHR16943">
    <property type="entry name" value="2-METHYLCITRATE DEHYDRATASE-RELATED"/>
    <property type="match status" value="1"/>
</dbReference>
<evidence type="ECO:0000313" key="5">
    <source>
        <dbReference type="Proteomes" id="UP001556692"/>
    </source>
</evidence>
<proteinExistence type="inferred from homology"/>
<organism evidence="4 5">
    <name type="scientific">Aquibium pacificus</name>
    <dbReference type="NCBI Taxonomy" id="3153579"/>
    <lineage>
        <taxon>Bacteria</taxon>
        <taxon>Pseudomonadati</taxon>
        <taxon>Pseudomonadota</taxon>
        <taxon>Alphaproteobacteria</taxon>
        <taxon>Hyphomicrobiales</taxon>
        <taxon>Phyllobacteriaceae</taxon>
        <taxon>Aquibium</taxon>
    </lineage>
</organism>
<dbReference type="InterPro" id="IPR042188">
    <property type="entry name" value="MmgE/PrpD_sf_2"/>
</dbReference>
<protein>
    <submittedName>
        <fullName evidence="4">MmgE/PrpD family protein</fullName>
    </submittedName>
</protein>
<dbReference type="EMBL" id="JBDPGJ010000006">
    <property type="protein sequence ID" value="MEX0408622.1"/>
    <property type="molecule type" value="Genomic_DNA"/>
</dbReference>
<gene>
    <name evidence="4" type="ORF">ABGN05_23475</name>
</gene>
<dbReference type="Proteomes" id="UP001556692">
    <property type="component" value="Unassembled WGS sequence"/>
</dbReference>
<dbReference type="InterPro" id="IPR036148">
    <property type="entry name" value="MmgE/PrpD_sf"/>
</dbReference>
<comment type="caution">
    <text evidence="4">The sequence shown here is derived from an EMBL/GenBank/DDBJ whole genome shotgun (WGS) entry which is preliminary data.</text>
</comment>
<name>A0ABV3SP92_9HYPH</name>
<dbReference type="RefSeq" id="WP_367956498.1">
    <property type="nucleotide sequence ID" value="NZ_JBDPGJ010000006.1"/>
</dbReference>
<feature type="domain" description="MmgE/PrpD N-terminal" evidence="2">
    <location>
        <begin position="19"/>
        <end position="257"/>
    </location>
</feature>
<dbReference type="Gene3D" id="1.10.4100.10">
    <property type="entry name" value="2-methylcitrate dehydratase PrpD"/>
    <property type="match status" value="1"/>
</dbReference>
<dbReference type="InterPro" id="IPR045336">
    <property type="entry name" value="MmgE_PrpD_N"/>
</dbReference>
<evidence type="ECO:0000259" key="2">
    <source>
        <dbReference type="Pfam" id="PF03972"/>
    </source>
</evidence>
<dbReference type="InterPro" id="IPR005656">
    <property type="entry name" value="MmgE_PrpD"/>
</dbReference>